<keyword evidence="3" id="KW-1185">Reference proteome</keyword>
<name>A0A4Y2P152_ARAVE</name>
<protein>
    <submittedName>
        <fullName evidence="2">Uncharacterized protein</fullName>
    </submittedName>
</protein>
<feature type="compositionally biased region" description="Polar residues" evidence="1">
    <location>
        <begin position="14"/>
        <end position="27"/>
    </location>
</feature>
<comment type="caution">
    <text evidence="2">The sequence shown here is derived from an EMBL/GenBank/DDBJ whole genome shotgun (WGS) entry which is preliminary data.</text>
</comment>
<reference evidence="2 3" key="1">
    <citation type="journal article" date="2019" name="Sci. Rep.">
        <title>Orb-weaving spider Araneus ventricosus genome elucidates the spidroin gene catalogue.</title>
        <authorList>
            <person name="Kono N."/>
            <person name="Nakamura H."/>
            <person name="Ohtoshi R."/>
            <person name="Moran D.A.P."/>
            <person name="Shinohara A."/>
            <person name="Yoshida Y."/>
            <person name="Fujiwara M."/>
            <person name="Mori M."/>
            <person name="Tomita M."/>
            <person name="Arakawa K."/>
        </authorList>
    </citation>
    <scope>NUCLEOTIDE SEQUENCE [LARGE SCALE GENOMIC DNA]</scope>
</reference>
<evidence type="ECO:0000313" key="2">
    <source>
        <dbReference type="EMBL" id="GBN45635.1"/>
    </source>
</evidence>
<organism evidence="2 3">
    <name type="scientific">Araneus ventricosus</name>
    <name type="common">Orbweaver spider</name>
    <name type="synonym">Epeira ventricosa</name>
    <dbReference type="NCBI Taxonomy" id="182803"/>
    <lineage>
        <taxon>Eukaryota</taxon>
        <taxon>Metazoa</taxon>
        <taxon>Ecdysozoa</taxon>
        <taxon>Arthropoda</taxon>
        <taxon>Chelicerata</taxon>
        <taxon>Arachnida</taxon>
        <taxon>Araneae</taxon>
        <taxon>Araneomorphae</taxon>
        <taxon>Entelegynae</taxon>
        <taxon>Araneoidea</taxon>
        <taxon>Araneidae</taxon>
        <taxon>Araneus</taxon>
    </lineage>
</organism>
<gene>
    <name evidence="2" type="ORF">AVEN_171595_1</name>
</gene>
<accession>A0A4Y2P152</accession>
<dbReference type="Proteomes" id="UP000499080">
    <property type="component" value="Unassembled WGS sequence"/>
</dbReference>
<dbReference type="EMBL" id="BGPR01010334">
    <property type="protein sequence ID" value="GBN45635.1"/>
    <property type="molecule type" value="Genomic_DNA"/>
</dbReference>
<feature type="region of interest" description="Disordered" evidence="1">
    <location>
        <begin position="1"/>
        <end position="54"/>
    </location>
</feature>
<dbReference type="AlphaFoldDB" id="A0A4Y2P152"/>
<proteinExistence type="predicted"/>
<sequence>MLKFVLAPVGSLEPANSQETRPPTNSPKARRERKPRCRENDPVLHNPEGFEGTVPSDRWKITQVDRQKELITLWLFPMMKREGEPMFEVG</sequence>
<evidence type="ECO:0000313" key="3">
    <source>
        <dbReference type="Proteomes" id="UP000499080"/>
    </source>
</evidence>
<evidence type="ECO:0000256" key="1">
    <source>
        <dbReference type="SAM" id="MobiDB-lite"/>
    </source>
</evidence>